<dbReference type="InterPro" id="IPR000873">
    <property type="entry name" value="AMP-dep_synth/lig_dom"/>
</dbReference>
<dbReference type="SUPFAM" id="SSF56801">
    <property type="entry name" value="Acetyl-CoA synthetase-like"/>
    <property type="match status" value="1"/>
</dbReference>
<evidence type="ECO:0000256" key="2">
    <source>
        <dbReference type="ARBA" id="ARBA00022598"/>
    </source>
</evidence>
<dbReference type="Gene3D" id="3.30.300.30">
    <property type="match status" value="1"/>
</dbReference>
<dbReference type="Pfam" id="PF13193">
    <property type="entry name" value="AMP-binding_C"/>
    <property type="match status" value="1"/>
</dbReference>
<accession>A0A0W8FNG2</accession>
<dbReference type="FunFam" id="3.30.300.30:FF:000008">
    <property type="entry name" value="2,3-dihydroxybenzoate-AMP ligase"/>
    <property type="match status" value="1"/>
</dbReference>
<sequence>MSDFVFKTVGQLIRETASLYPQNLALVCPDFNIRQTYSEFYQTCRDTAKGLMAIGIKRGDNVAVWTTNIPEWIYLQFALGMTGGILVTINTNYQTHELEYILKQSDSTTLFLIDSYRDTSFYDTVRQVIPELDSCPMGSLVSGKLPLLKNVIYIGKRESTPGMFKFTDLITMGKKITDQELDHRMSTLYDDDVINMQYTSGTTGFPKGVMLTHHNIVNNARMVGDVMGMTEKDNLLIQVPLFHCFGCVMSSLNCVYHGSTMVVLEYFDPLKALHTISAEKCTAINGVPTMFIAILNHPDFDKYDMTSLRTGIMAGAPCPVETMNQVRTKMHCSEVVIAFGQTESAPVMTMTRRDDPVELRVSTVGRLLPDIEGKIIDPDSGMDLPPDTQGEIVTRSACVMKGYYKMPEATAEAIDKDKWLHTGDLGEVDKNGYFKVTGRIKDMIIRGGENIYPRELEEFLFTHPKVVNVQVIGIPDKKYGEQVLAAIQIKAGQTASPEEFVEFCREKIARHKIPKYWEFVEGYPTTASGKIQKFKMKEVFEKKYKS</sequence>
<evidence type="ECO:0000259" key="3">
    <source>
        <dbReference type="Pfam" id="PF00501"/>
    </source>
</evidence>
<dbReference type="AlphaFoldDB" id="A0A0W8FNG2"/>
<dbReference type="PROSITE" id="PS00455">
    <property type="entry name" value="AMP_BINDING"/>
    <property type="match status" value="1"/>
</dbReference>
<dbReference type="EMBL" id="LNQE01000976">
    <property type="protein sequence ID" value="KUG22273.1"/>
    <property type="molecule type" value="Genomic_DNA"/>
</dbReference>
<comment type="similarity">
    <text evidence="1">Belongs to the ATP-dependent AMP-binding enzyme family.</text>
</comment>
<name>A0A0W8FNG2_9ZZZZ</name>
<protein>
    <submittedName>
        <fullName evidence="5">Long-chain-fatty-acid--coa ligase</fullName>
        <ecNumber evidence="5">6.2.1.3</ecNumber>
    </submittedName>
</protein>
<proteinExistence type="inferred from homology"/>
<dbReference type="Pfam" id="PF00501">
    <property type="entry name" value="AMP-binding"/>
    <property type="match status" value="1"/>
</dbReference>
<evidence type="ECO:0000259" key="4">
    <source>
        <dbReference type="Pfam" id="PF13193"/>
    </source>
</evidence>
<comment type="caution">
    <text evidence="5">The sequence shown here is derived from an EMBL/GenBank/DDBJ whole genome shotgun (WGS) entry which is preliminary data.</text>
</comment>
<dbReference type="InterPro" id="IPR045851">
    <property type="entry name" value="AMP-bd_C_sf"/>
</dbReference>
<dbReference type="InterPro" id="IPR025110">
    <property type="entry name" value="AMP-bd_C"/>
</dbReference>
<evidence type="ECO:0000256" key="1">
    <source>
        <dbReference type="ARBA" id="ARBA00006432"/>
    </source>
</evidence>
<dbReference type="PANTHER" id="PTHR43201">
    <property type="entry name" value="ACYL-COA SYNTHETASE"/>
    <property type="match status" value="1"/>
</dbReference>
<keyword evidence="2 5" id="KW-0436">Ligase</keyword>
<dbReference type="CDD" id="cd05917">
    <property type="entry name" value="FACL_like_2"/>
    <property type="match status" value="1"/>
</dbReference>
<gene>
    <name evidence="5" type="ORF">ASZ90_007952</name>
</gene>
<dbReference type="GO" id="GO:0031956">
    <property type="term" value="F:medium-chain fatty acid-CoA ligase activity"/>
    <property type="evidence" value="ECO:0007669"/>
    <property type="project" value="TreeGrafter"/>
</dbReference>
<dbReference type="GO" id="GO:0004467">
    <property type="term" value="F:long-chain fatty acid-CoA ligase activity"/>
    <property type="evidence" value="ECO:0007669"/>
    <property type="project" value="UniProtKB-EC"/>
</dbReference>
<dbReference type="PANTHER" id="PTHR43201:SF5">
    <property type="entry name" value="MEDIUM-CHAIN ACYL-COA LIGASE ACSF2, MITOCHONDRIAL"/>
    <property type="match status" value="1"/>
</dbReference>
<feature type="domain" description="AMP-dependent synthetase/ligase" evidence="3">
    <location>
        <begin position="14"/>
        <end position="404"/>
    </location>
</feature>
<dbReference type="Gene3D" id="2.30.38.10">
    <property type="entry name" value="Luciferase, Domain 3"/>
    <property type="match status" value="1"/>
</dbReference>
<evidence type="ECO:0000313" key="5">
    <source>
        <dbReference type="EMBL" id="KUG22273.1"/>
    </source>
</evidence>
<feature type="domain" description="AMP-binding enzyme C-terminal" evidence="4">
    <location>
        <begin position="455"/>
        <end position="530"/>
    </location>
</feature>
<organism evidence="5">
    <name type="scientific">hydrocarbon metagenome</name>
    <dbReference type="NCBI Taxonomy" id="938273"/>
    <lineage>
        <taxon>unclassified sequences</taxon>
        <taxon>metagenomes</taxon>
        <taxon>ecological metagenomes</taxon>
    </lineage>
</organism>
<dbReference type="InterPro" id="IPR020845">
    <property type="entry name" value="AMP-binding_CS"/>
</dbReference>
<dbReference type="FunFam" id="3.40.50.12780:FF:000003">
    <property type="entry name" value="Long-chain-fatty-acid--CoA ligase FadD"/>
    <property type="match status" value="1"/>
</dbReference>
<dbReference type="EC" id="6.2.1.3" evidence="5"/>
<dbReference type="Gene3D" id="3.40.50.980">
    <property type="match status" value="2"/>
</dbReference>
<reference evidence="5" key="1">
    <citation type="journal article" date="2015" name="Proc. Natl. Acad. Sci. U.S.A.">
        <title>Networks of energetic and metabolic interactions define dynamics in microbial communities.</title>
        <authorList>
            <person name="Embree M."/>
            <person name="Liu J.K."/>
            <person name="Al-Bassam M.M."/>
            <person name="Zengler K."/>
        </authorList>
    </citation>
    <scope>NUCLEOTIDE SEQUENCE</scope>
</reference>